<evidence type="ECO:0000313" key="3">
    <source>
        <dbReference type="Proteomes" id="UP000239388"/>
    </source>
</evidence>
<dbReference type="AlphaFoldDB" id="A0A2S8FHM8"/>
<feature type="signal peptide" evidence="1">
    <location>
        <begin position="1"/>
        <end position="21"/>
    </location>
</feature>
<dbReference type="OrthoDB" id="291967at2"/>
<comment type="caution">
    <text evidence="2">The sequence shown here is derived from an EMBL/GenBank/DDBJ whole genome shotgun (WGS) entry which is preliminary data.</text>
</comment>
<evidence type="ECO:0000256" key="1">
    <source>
        <dbReference type="SAM" id="SignalP"/>
    </source>
</evidence>
<protein>
    <submittedName>
        <fullName evidence="2">Uncharacterized protein</fullName>
    </submittedName>
</protein>
<dbReference type="Gene3D" id="3.55.50.30">
    <property type="match status" value="1"/>
</dbReference>
<evidence type="ECO:0000313" key="2">
    <source>
        <dbReference type="EMBL" id="PQO31655.1"/>
    </source>
</evidence>
<sequence>MRYALVWTMVAIGLSTSPAWAQQGGGDFGMASPGESMASGEMGMGGGFGMGGYGGPGGFSPGDNGADGIRAFSGTAVDGGKFQVIWTGPEAAKSQAIGERLAAERSKVQFIDTLLEEVVGYLQGLHELSIVIDYAALKEADISHELPVTANISGQTAAATLDLLCDRYQLGWYVDKGLLMLTTQEAAAQHQSVRIYKLHQLRASGAAEIVTKMVQPDSWVSAGGKSDVVAITDRQMLVIRQNRAAHDEIESLLKSLEAAK</sequence>
<name>A0A2S8FHM8_9BACT</name>
<accession>A0A2S8FHM8</accession>
<gene>
    <name evidence="2" type="ORF">C5Y98_19765</name>
</gene>
<feature type="chain" id="PRO_5015747545" evidence="1">
    <location>
        <begin position="22"/>
        <end position="260"/>
    </location>
</feature>
<dbReference type="RefSeq" id="WP_105356761.1">
    <property type="nucleotide sequence ID" value="NZ_PUIB01000019.1"/>
</dbReference>
<proteinExistence type="predicted"/>
<dbReference type="Proteomes" id="UP000239388">
    <property type="component" value="Unassembled WGS sequence"/>
</dbReference>
<reference evidence="2 3" key="1">
    <citation type="submission" date="2018-02" db="EMBL/GenBank/DDBJ databases">
        <title>Comparative genomes isolates from brazilian mangrove.</title>
        <authorList>
            <person name="Araujo J.E."/>
            <person name="Taketani R.G."/>
            <person name="Silva M.C.P."/>
            <person name="Loureco M.V."/>
            <person name="Andreote F.D."/>
        </authorList>
    </citation>
    <scope>NUCLEOTIDE SEQUENCE [LARGE SCALE GENOMIC DNA]</scope>
    <source>
        <strain evidence="2 3">NAP PRIS-MGV</strain>
    </source>
</reference>
<keyword evidence="1" id="KW-0732">Signal</keyword>
<dbReference type="EMBL" id="PUIB01000019">
    <property type="protein sequence ID" value="PQO31655.1"/>
    <property type="molecule type" value="Genomic_DNA"/>
</dbReference>
<organism evidence="2 3">
    <name type="scientific">Blastopirellula marina</name>
    <dbReference type="NCBI Taxonomy" id="124"/>
    <lineage>
        <taxon>Bacteria</taxon>
        <taxon>Pseudomonadati</taxon>
        <taxon>Planctomycetota</taxon>
        <taxon>Planctomycetia</taxon>
        <taxon>Pirellulales</taxon>
        <taxon>Pirellulaceae</taxon>
        <taxon>Blastopirellula</taxon>
    </lineage>
</organism>